<feature type="non-terminal residue" evidence="1">
    <location>
        <position position="86"/>
    </location>
</feature>
<evidence type="ECO:0000313" key="2">
    <source>
        <dbReference type="Proteomes" id="UP000499080"/>
    </source>
</evidence>
<dbReference type="Proteomes" id="UP000499080">
    <property type="component" value="Unassembled WGS sequence"/>
</dbReference>
<proteinExistence type="predicted"/>
<dbReference type="OrthoDB" id="5988968at2759"/>
<accession>A0A4Y2UEP5</accession>
<evidence type="ECO:0000313" key="1">
    <source>
        <dbReference type="EMBL" id="GBO11515.1"/>
    </source>
</evidence>
<gene>
    <name evidence="1" type="ORF">AVEN_53775_1</name>
</gene>
<dbReference type="AlphaFoldDB" id="A0A4Y2UEP5"/>
<protein>
    <submittedName>
        <fullName evidence="1">Uncharacterized protein</fullName>
    </submittedName>
</protein>
<keyword evidence="2" id="KW-1185">Reference proteome</keyword>
<sequence>MSVEHSRSDASELETKKVILQFEVMGRTSEAPIQVLNDSPQRLLRLLTYTGMEKKSEQLNPKNLVGKAKYGGGGVLVWGCMSASGI</sequence>
<organism evidence="1 2">
    <name type="scientific">Araneus ventricosus</name>
    <name type="common">Orbweaver spider</name>
    <name type="synonym">Epeira ventricosa</name>
    <dbReference type="NCBI Taxonomy" id="182803"/>
    <lineage>
        <taxon>Eukaryota</taxon>
        <taxon>Metazoa</taxon>
        <taxon>Ecdysozoa</taxon>
        <taxon>Arthropoda</taxon>
        <taxon>Chelicerata</taxon>
        <taxon>Arachnida</taxon>
        <taxon>Araneae</taxon>
        <taxon>Araneomorphae</taxon>
        <taxon>Entelegynae</taxon>
        <taxon>Araneoidea</taxon>
        <taxon>Araneidae</taxon>
        <taxon>Araneus</taxon>
    </lineage>
</organism>
<reference evidence="1 2" key="1">
    <citation type="journal article" date="2019" name="Sci. Rep.">
        <title>Orb-weaving spider Araneus ventricosus genome elucidates the spidroin gene catalogue.</title>
        <authorList>
            <person name="Kono N."/>
            <person name="Nakamura H."/>
            <person name="Ohtoshi R."/>
            <person name="Moran D.A.P."/>
            <person name="Shinohara A."/>
            <person name="Yoshida Y."/>
            <person name="Fujiwara M."/>
            <person name="Mori M."/>
            <person name="Tomita M."/>
            <person name="Arakawa K."/>
        </authorList>
    </citation>
    <scope>NUCLEOTIDE SEQUENCE [LARGE SCALE GENOMIC DNA]</scope>
</reference>
<comment type="caution">
    <text evidence="1">The sequence shown here is derived from an EMBL/GenBank/DDBJ whole genome shotgun (WGS) entry which is preliminary data.</text>
</comment>
<dbReference type="EMBL" id="BGPR01036338">
    <property type="protein sequence ID" value="GBO11515.1"/>
    <property type="molecule type" value="Genomic_DNA"/>
</dbReference>
<name>A0A4Y2UEP5_ARAVE</name>